<reference evidence="13" key="1">
    <citation type="submission" date="2021-06" db="EMBL/GenBank/DDBJ databases">
        <authorList>
            <person name="Hodson N. C."/>
            <person name="Mongue J. A."/>
            <person name="Jaron S. K."/>
        </authorList>
    </citation>
    <scope>NUCLEOTIDE SEQUENCE</scope>
</reference>
<comment type="subcellular location">
    <subcellularLocation>
        <location evidence="1">Membrane</location>
        <topology evidence="1">Multi-pass membrane protein</topology>
    </subcellularLocation>
</comment>
<dbReference type="InterPro" id="IPR005821">
    <property type="entry name" value="Ion_trans_dom"/>
</dbReference>
<feature type="transmembrane region" description="Helical" evidence="11">
    <location>
        <begin position="86"/>
        <end position="105"/>
    </location>
</feature>
<keyword evidence="7" id="KW-0406">Ion transport</keyword>
<keyword evidence="14" id="KW-1185">Reference proteome</keyword>
<gene>
    <name evidence="13" type="ORF">AFUS01_LOCUS17562</name>
</gene>
<dbReference type="InterPro" id="IPR052076">
    <property type="entry name" value="TRP_cation_channel"/>
</dbReference>
<evidence type="ECO:0000259" key="12">
    <source>
        <dbReference type="Pfam" id="PF00520"/>
    </source>
</evidence>
<evidence type="ECO:0000256" key="5">
    <source>
        <dbReference type="ARBA" id="ARBA00022989"/>
    </source>
</evidence>
<evidence type="ECO:0000256" key="2">
    <source>
        <dbReference type="ARBA" id="ARBA00022448"/>
    </source>
</evidence>
<evidence type="ECO:0000256" key="8">
    <source>
        <dbReference type="ARBA" id="ARBA00023136"/>
    </source>
</evidence>
<evidence type="ECO:0000256" key="4">
    <source>
        <dbReference type="ARBA" id="ARBA00022737"/>
    </source>
</evidence>
<keyword evidence="4" id="KW-0677">Repeat</keyword>
<dbReference type="Pfam" id="PF00520">
    <property type="entry name" value="Ion_trans"/>
    <property type="match status" value="1"/>
</dbReference>
<feature type="transmembrane region" description="Helical" evidence="11">
    <location>
        <begin position="247"/>
        <end position="269"/>
    </location>
</feature>
<proteinExistence type="predicted"/>
<keyword evidence="6" id="KW-0040">ANK repeat</keyword>
<feature type="transmembrane region" description="Helical" evidence="11">
    <location>
        <begin position="185"/>
        <end position="204"/>
    </location>
</feature>
<evidence type="ECO:0000256" key="10">
    <source>
        <dbReference type="ARBA" id="ARBA00023303"/>
    </source>
</evidence>
<dbReference type="AlphaFoldDB" id="A0A8J2K629"/>
<organism evidence="13 14">
    <name type="scientific">Allacma fusca</name>
    <dbReference type="NCBI Taxonomy" id="39272"/>
    <lineage>
        <taxon>Eukaryota</taxon>
        <taxon>Metazoa</taxon>
        <taxon>Ecdysozoa</taxon>
        <taxon>Arthropoda</taxon>
        <taxon>Hexapoda</taxon>
        <taxon>Collembola</taxon>
        <taxon>Symphypleona</taxon>
        <taxon>Sminthuridae</taxon>
        <taxon>Allacma</taxon>
    </lineage>
</organism>
<evidence type="ECO:0000256" key="1">
    <source>
        <dbReference type="ARBA" id="ARBA00004141"/>
    </source>
</evidence>
<name>A0A8J2K629_9HEXA</name>
<feature type="transmembrane region" description="Helical" evidence="11">
    <location>
        <begin position="149"/>
        <end position="165"/>
    </location>
</feature>
<evidence type="ECO:0000313" key="13">
    <source>
        <dbReference type="EMBL" id="CAG7728806.1"/>
    </source>
</evidence>
<dbReference type="GO" id="GO:0005216">
    <property type="term" value="F:monoatomic ion channel activity"/>
    <property type="evidence" value="ECO:0007669"/>
    <property type="project" value="InterPro"/>
</dbReference>
<keyword evidence="3 11" id="KW-0812">Transmembrane</keyword>
<keyword evidence="5 11" id="KW-1133">Transmembrane helix</keyword>
<evidence type="ECO:0000256" key="11">
    <source>
        <dbReference type="SAM" id="Phobius"/>
    </source>
</evidence>
<dbReference type="Proteomes" id="UP000708208">
    <property type="component" value="Unassembled WGS sequence"/>
</dbReference>
<comment type="caution">
    <text evidence="13">The sequence shown here is derived from an EMBL/GenBank/DDBJ whole genome shotgun (WGS) entry which is preliminary data.</text>
</comment>
<dbReference type="PANTHER" id="PTHR47143">
    <property type="entry name" value="TRANSIENT RECEPTOR POTENTIAL CATION CHANNEL PROTEIN PAINLESS"/>
    <property type="match status" value="1"/>
</dbReference>
<dbReference type="GO" id="GO:1902495">
    <property type="term" value="C:transmembrane transporter complex"/>
    <property type="evidence" value="ECO:0007669"/>
    <property type="project" value="TreeGrafter"/>
</dbReference>
<keyword evidence="8 11" id="KW-0472">Membrane</keyword>
<feature type="domain" description="Ion transport" evidence="12">
    <location>
        <begin position="111"/>
        <end position="373"/>
    </location>
</feature>
<keyword evidence="9" id="KW-0325">Glycoprotein</keyword>
<evidence type="ECO:0000256" key="9">
    <source>
        <dbReference type="ARBA" id="ARBA00023180"/>
    </source>
</evidence>
<accession>A0A8J2K629</accession>
<evidence type="ECO:0000256" key="3">
    <source>
        <dbReference type="ARBA" id="ARBA00022692"/>
    </source>
</evidence>
<keyword evidence="2" id="KW-0813">Transport</keyword>
<evidence type="ECO:0000313" key="14">
    <source>
        <dbReference type="Proteomes" id="UP000708208"/>
    </source>
</evidence>
<dbReference type="OrthoDB" id="1661883at2759"/>
<dbReference type="PANTHER" id="PTHR47143:SF1">
    <property type="entry name" value="ION_TRANS DOMAIN-CONTAINING PROTEIN"/>
    <property type="match status" value="1"/>
</dbReference>
<evidence type="ECO:0000256" key="6">
    <source>
        <dbReference type="ARBA" id="ARBA00023043"/>
    </source>
</evidence>
<feature type="transmembrane region" description="Helical" evidence="11">
    <location>
        <begin position="340"/>
        <end position="363"/>
    </location>
</feature>
<dbReference type="EMBL" id="CAJVCH010168828">
    <property type="protein sequence ID" value="CAG7728806.1"/>
    <property type="molecule type" value="Genomic_DNA"/>
</dbReference>
<feature type="transmembrane region" description="Helical" evidence="11">
    <location>
        <begin position="216"/>
        <end position="241"/>
    </location>
</feature>
<keyword evidence="10" id="KW-0407">Ion channel</keyword>
<evidence type="ECO:0000256" key="7">
    <source>
        <dbReference type="ARBA" id="ARBA00023065"/>
    </source>
</evidence>
<sequence>MHTMYLPNYLTQIKYDFKWLSLLPEPVEESKLKSHNNDQPLRDGLPPHQKHLPILNGMVSHGRVDLLSHDLSQKYLQMKWNAYGKYFQLANLVLYLLYVCILTAFTTSSNSKDSHHYDSHGMLTFKHVTNCSVVIGSNHEKCITEKRDVLWRILIVAVSGFNISREIVNIFRHRSLYTFNFENGVWWAMNISSLSMVFMPLMFAEPLQNPCASLSAFLCWFYLLVFLQRFDIVGIYVVMFLEILYTLLRVLMIFSVLIIAFALAFYILLSNGQHIAFENVTLSIVRTFAMMLGDLDFMNSFLYPHYCYKLERGGTNPTKNKTVLGECRYPQRLPHPDMSFLMLGIYMLLMPILLMNLLIGLAVGDIESVRQNAQLKRLTMQVELHTSLEKSLPMFILRKVDRKEVVEYPNLAKANMGVFDFERIFKYFQPKNAPKDAKRHSKTIEDVIFAVQEAATTVNTLCYELDNLKTMVPLVRQICHKLELSTDYDYIDEGSHIEEASLMSDLRGRFRRGVTIRRTKRLPPQRSDSDVF</sequence>
<protein>
    <recommendedName>
        <fullName evidence="12">Ion transport domain-containing protein</fullName>
    </recommendedName>
</protein>